<evidence type="ECO:0000256" key="6">
    <source>
        <dbReference type="ARBA" id="ARBA00029543"/>
    </source>
</evidence>
<organism evidence="9">
    <name type="scientific">Hirondellea gigas</name>
    <dbReference type="NCBI Taxonomy" id="1518452"/>
    <lineage>
        <taxon>Eukaryota</taxon>
        <taxon>Metazoa</taxon>
        <taxon>Ecdysozoa</taxon>
        <taxon>Arthropoda</taxon>
        <taxon>Crustacea</taxon>
        <taxon>Multicrustacea</taxon>
        <taxon>Malacostraca</taxon>
        <taxon>Eumalacostraca</taxon>
        <taxon>Peracarida</taxon>
        <taxon>Amphipoda</taxon>
        <taxon>Amphilochidea</taxon>
        <taxon>Lysianassida</taxon>
        <taxon>Lysianassidira</taxon>
        <taxon>Lysianassoidea</taxon>
        <taxon>Lysianassidae</taxon>
        <taxon>Hirondellea</taxon>
    </lineage>
</organism>
<dbReference type="GO" id="GO:0005634">
    <property type="term" value="C:nucleus"/>
    <property type="evidence" value="ECO:0007669"/>
    <property type="project" value="TreeGrafter"/>
</dbReference>
<evidence type="ECO:0000256" key="4">
    <source>
        <dbReference type="ARBA" id="ARBA00023242"/>
    </source>
</evidence>
<keyword evidence="1" id="KW-0540">Nuclease</keyword>
<dbReference type="InterPro" id="IPR027521">
    <property type="entry name" value="Usb1"/>
</dbReference>
<accession>A0A2P2HWU2</accession>
<dbReference type="AlphaFoldDB" id="A0A2P2HWU2"/>
<dbReference type="PANTHER" id="PTHR13522">
    <property type="entry name" value="U6 SNRNA PHOSPHODIESTERASE 1"/>
    <property type="match status" value="1"/>
</dbReference>
<evidence type="ECO:0000256" key="5">
    <source>
        <dbReference type="ARBA" id="ARBA00029300"/>
    </source>
</evidence>
<protein>
    <recommendedName>
        <fullName evidence="6">U6 snRNA phosphodiesterase 1</fullName>
    </recommendedName>
    <alternativeName>
        <fullName evidence="7">3'-5' RNA exonuclease USB1</fullName>
    </alternativeName>
</protein>
<dbReference type="GO" id="GO:0034477">
    <property type="term" value="P:U6 snRNA 3'-end processing"/>
    <property type="evidence" value="ECO:0007669"/>
    <property type="project" value="InterPro"/>
</dbReference>
<evidence type="ECO:0000256" key="3">
    <source>
        <dbReference type="ARBA" id="ARBA00023239"/>
    </source>
</evidence>
<dbReference type="EMBL" id="IACF01000311">
    <property type="protein sequence ID" value="LAB66100.1"/>
    <property type="molecule type" value="mRNA"/>
</dbReference>
<reference evidence="9" key="2">
    <citation type="journal article" date="2018" name="Biosci. Biotechnol. Biochem.">
        <title>Polysaccharide hydrolase of the hadal zone amphipods Hirondellea gigas.</title>
        <authorList>
            <person name="Kobayashi H."/>
            <person name="Nagahama T."/>
            <person name="Arai W."/>
            <person name="Sasagawa Y."/>
            <person name="Umeda M."/>
            <person name="Hayashi T."/>
            <person name="Nikaido I."/>
            <person name="Watanabe H."/>
            <person name="Oguri K."/>
            <person name="Kitazato H."/>
            <person name="Fujioka K."/>
            <person name="Kido Y."/>
            <person name="Takami H."/>
        </authorList>
    </citation>
    <scope>NUCLEOTIDE SEQUENCE</scope>
    <source>
        <tissue evidence="9">Whole body</tissue>
    </source>
</reference>
<evidence type="ECO:0000256" key="2">
    <source>
        <dbReference type="ARBA" id="ARBA00022801"/>
    </source>
</evidence>
<comment type="catalytic activity">
    <reaction evidence="5">
        <text>a 3'-end uridylyl-uridine-RNA = a 3'-end 2',3'-cyclophospho-uridine-RNA + uridine</text>
        <dbReference type="Rhea" id="RHEA:46052"/>
        <dbReference type="Rhea" id="RHEA-COMP:17384"/>
        <dbReference type="Rhea" id="RHEA-COMP:17385"/>
        <dbReference type="ChEBI" id="CHEBI:16704"/>
        <dbReference type="ChEBI" id="CHEBI:85643"/>
        <dbReference type="ChEBI" id="CHEBI:85644"/>
    </reaction>
    <physiologicalReaction direction="left-to-right" evidence="5">
        <dbReference type="Rhea" id="RHEA:46053"/>
    </physiologicalReaction>
</comment>
<feature type="compositionally biased region" description="Basic and acidic residues" evidence="8">
    <location>
        <begin position="19"/>
        <end position="45"/>
    </location>
</feature>
<dbReference type="PANTHER" id="PTHR13522:SF3">
    <property type="entry name" value="U6 SNRNA PHOSPHODIESTERASE 1"/>
    <property type="match status" value="1"/>
</dbReference>
<dbReference type="GO" id="GO:0000175">
    <property type="term" value="F:3'-5'-RNA exonuclease activity"/>
    <property type="evidence" value="ECO:0007669"/>
    <property type="project" value="TreeGrafter"/>
</dbReference>
<dbReference type="EMBL" id="IACT01002266">
    <property type="protein sequence ID" value="LAC21553.1"/>
    <property type="molecule type" value="mRNA"/>
</dbReference>
<dbReference type="Pfam" id="PF09749">
    <property type="entry name" value="HVSL"/>
    <property type="match status" value="1"/>
</dbReference>
<keyword evidence="2" id="KW-0378">Hydrolase</keyword>
<feature type="region of interest" description="Disordered" evidence="8">
    <location>
        <begin position="15"/>
        <end position="56"/>
    </location>
</feature>
<evidence type="ECO:0000313" key="10">
    <source>
        <dbReference type="EMBL" id="LAC21553.1"/>
    </source>
</evidence>
<keyword evidence="3" id="KW-0456">Lyase</keyword>
<dbReference type="Gene3D" id="3.90.1140.10">
    <property type="entry name" value="Cyclic phosphodiesterase"/>
    <property type="match status" value="1"/>
</dbReference>
<evidence type="ECO:0000256" key="8">
    <source>
        <dbReference type="SAM" id="MobiDB-lite"/>
    </source>
</evidence>
<evidence type="ECO:0000313" key="9">
    <source>
        <dbReference type="EMBL" id="LAB66100.1"/>
    </source>
</evidence>
<dbReference type="GO" id="GO:0016829">
    <property type="term" value="F:lyase activity"/>
    <property type="evidence" value="ECO:0007669"/>
    <property type="project" value="UniProtKB-KW"/>
</dbReference>
<reference evidence="10" key="1">
    <citation type="submission" date="2017-11" db="EMBL/GenBank/DDBJ databases">
        <title>The sensing device of the deep-sea amphipod.</title>
        <authorList>
            <person name="Kobayashi H."/>
            <person name="Nagahama T."/>
            <person name="Arai W."/>
            <person name="Sasagawa Y."/>
            <person name="Umeda M."/>
            <person name="Hayashi T."/>
            <person name="Nikaido I."/>
            <person name="Watanabe H."/>
            <person name="Oguri K."/>
            <person name="Kitazato H."/>
            <person name="Fujioka K."/>
            <person name="Kido Y."/>
            <person name="Takami H."/>
        </authorList>
    </citation>
    <scope>NUCLEOTIDE SEQUENCE</scope>
    <source>
        <tissue evidence="10">Whole body</tissue>
    </source>
</reference>
<proteinExistence type="evidence at transcript level"/>
<sequence>MAGESSALGLLCTYESSSDSERDSGYTSDEDKKRKCDRSLSEDTHKIKRQRTDNNSMVEDMIVDSTNISVNKQSSLNNCCSNKSQDKSVDLHIKRNCIVIPLPNELTLAGPSHVDEGSKHQGRARTFPHDPGNWASIFYFPLNEITSAGQGMSSFSTLQNLVCSIRKCCKLHGLHLTASTDFHISLSKTLLLRLHMIQPLTQHVRATLTTMPSFTVWLNKFAVYVNEEATRTFLGLDVLAGHAELATIVGKLDHVLDTYQLPSFYKECSLHASVAWVKGDQRQLLNSLLPLLEEEFSSYFTYNDDLRAFNVLYLNFKAGNRIHKLQLGRYTT</sequence>
<evidence type="ECO:0000256" key="7">
    <source>
        <dbReference type="ARBA" id="ARBA00030030"/>
    </source>
</evidence>
<name>A0A2P2HWU2_9CRUS</name>
<evidence type="ECO:0000256" key="1">
    <source>
        <dbReference type="ARBA" id="ARBA00022722"/>
    </source>
</evidence>
<keyword evidence="4" id="KW-0539">Nucleus</keyword>